<keyword evidence="3" id="KW-1185">Reference proteome</keyword>
<comment type="caution">
    <text evidence="2">The sequence shown here is derived from an EMBL/GenBank/DDBJ whole genome shotgun (WGS) entry which is preliminary data.</text>
</comment>
<dbReference type="AlphaFoldDB" id="A0AAD3RH82"/>
<feature type="region of interest" description="Disordered" evidence="1">
    <location>
        <begin position="125"/>
        <end position="202"/>
    </location>
</feature>
<feature type="compositionally biased region" description="Low complexity" evidence="1">
    <location>
        <begin position="129"/>
        <end position="142"/>
    </location>
</feature>
<organism evidence="2 3">
    <name type="scientific">Lates japonicus</name>
    <name type="common">Japanese lates</name>
    <dbReference type="NCBI Taxonomy" id="270547"/>
    <lineage>
        <taxon>Eukaryota</taxon>
        <taxon>Metazoa</taxon>
        <taxon>Chordata</taxon>
        <taxon>Craniata</taxon>
        <taxon>Vertebrata</taxon>
        <taxon>Euteleostomi</taxon>
        <taxon>Actinopterygii</taxon>
        <taxon>Neopterygii</taxon>
        <taxon>Teleostei</taxon>
        <taxon>Neoteleostei</taxon>
        <taxon>Acanthomorphata</taxon>
        <taxon>Carangaria</taxon>
        <taxon>Carangaria incertae sedis</taxon>
        <taxon>Centropomidae</taxon>
        <taxon>Lates</taxon>
    </lineage>
</organism>
<reference evidence="2" key="1">
    <citation type="submission" date="2022-08" db="EMBL/GenBank/DDBJ databases">
        <title>Genome sequencing of akame (Lates japonicus).</title>
        <authorList>
            <person name="Hashiguchi Y."/>
            <person name="Takahashi H."/>
        </authorList>
    </citation>
    <scope>NUCLEOTIDE SEQUENCE</scope>
    <source>
        <strain evidence="2">Kochi</strain>
    </source>
</reference>
<evidence type="ECO:0000313" key="3">
    <source>
        <dbReference type="Proteomes" id="UP001279410"/>
    </source>
</evidence>
<sequence length="202" mass="22663">MRLSDKPTRHGSDAQSESNTPAHGEEPPDLNLQEQENSLHKCERRRQSPLQYFKAQDRTDLTNLSEQLGPDQSVVGVCTWRSWRRSRTLVQLSCTCTTGVHSHVTTVIRAVLDGVKDLVRLAAERQEGSSSLSPVQSQPPDQETLGRTSTCRSPAAPEEEEEEEEKEKKGVWMERRREEQTVSAPPKPLMPLPPVPPPLGLR</sequence>
<feature type="compositionally biased region" description="Basic and acidic residues" evidence="1">
    <location>
        <begin position="1"/>
        <end position="12"/>
    </location>
</feature>
<evidence type="ECO:0000256" key="1">
    <source>
        <dbReference type="SAM" id="MobiDB-lite"/>
    </source>
</evidence>
<feature type="region of interest" description="Disordered" evidence="1">
    <location>
        <begin position="1"/>
        <end position="46"/>
    </location>
</feature>
<name>A0AAD3RH82_LATJO</name>
<accession>A0AAD3RH82</accession>
<evidence type="ECO:0000313" key="2">
    <source>
        <dbReference type="EMBL" id="GLD68928.1"/>
    </source>
</evidence>
<feature type="compositionally biased region" description="Pro residues" evidence="1">
    <location>
        <begin position="185"/>
        <end position="202"/>
    </location>
</feature>
<gene>
    <name evidence="2" type="ORF">AKAME5_002024100</name>
</gene>
<dbReference type="EMBL" id="BRZM01000158">
    <property type="protein sequence ID" value="GLD68928.1"/>
    <property type="molecule type" value="Genomic_DNA"/>
</dbReference>
<feature type="compositionally biased region" description="Basic and acidic residues" evidence="1">
    <location>
        <begin position="166"/>
        <end position="180"/>
    </location>
</feature>
<dbReference type="Proteomes" id="UP001279410">
    <property type="component" value="Unassembled WGS sequence"/>
</dbReference>
<proteinExistence type="predicted"/>
<protein>
    <submittedName>
        <fullName evidence="2">Rap guanine nucleotide exchange factor 1-like protein</fullName>
    </submittedName>
</protein>